<accession>A0A3A9YY58</accession>
<dbReference type="EMBL" id="RBAL01000009">
    <property type="protein sequence ID" value="RKN40810.1"/>
    <property type="molecule type" value="Genomic_DNA"/>
</dbReference>
<dbReference type="OrthoDB" id="4320040at2"/>
<gene>
    <name evidence="2" type="ORF">D7294_17145</name>
</gene>
<protein>
    <submittedName>
        <fullName evidence="2">DUF5047 domain-containing protein</fullName>
    </submittedName>
</protein>
<keyword evidence="3" id="KW-1185">Reference proteome</keyword>
<name>A0A3A9YY58_9ACTN</name>
<dbReference type="Pfam" id="PF16466">
    <property type="entry name" value="DUF5047"/>
    <property type="match status" value="1"/>
</dbReference>
<dbReference type="InterPro" id="IPR032490">
    <property type="entry name" value="DUF5047"/>
</dbReference>
<feature type="domain" description="DUF5047" evidence="1">
    <location>
        <begin position="40"/>
        <end position="160"/>
    </location>
</feature>
<evidence type="ECO:0000313" key="2">
    <source>
        <dbReference type="EMBL" id="RKN40810.1"/>
    </source>
</evidence>
<evidence type="ECO:0000259" key="1">
    <source>
        <dbReference type="Pfam" id="PF16466"/>
    </source>
</evidence>
<sequence length="366" mass="38185">MYPAPSPRFLAALRETHRLVTVVELHWPDGSVTTVPHTGGSVRVDRGQAVRRTATVTSTDLSLLPASPADFLRVAGARVRVLYGVAHPDGITETVPIFYGRLDSLDGDPDVGPVTITASGLEAVIADDSFTAPYSTRLAAAAVTAITALIHSTLPTAVVTSTAPDTLLGPRTWDAGDDRWAAVQELATTVGAEVWADPDGVFHIEPLPDLLTAPVAWQIDAGEGGVLIEASAGWSRDGIYNVVVASGENAETGSARVVAVAEDDDPTSPTYVDGPFGRVPYFYSSPAIITSGSAEAAAAALLKQSVKPAVTADITSLPNPLLEPGDVVRAVYGSGRRDLYQVQAYSIGLGLGDAFTIEMISGREDA</sequence>
<organism evidence="2 3">
    <name type="scientific">Streptomyces hoynatensis</name>
    <dbReference type="NCBI Taxonomy" id="1141874"/>
    <lineage>
        <taxon>Bacteria</taxon>
        <taxon>Bacillati</taxon>
        <taxon>Actinomycetota</taxon>
        <taxon>Actinomycetes</taxon>
        <taxon>Kitasatosporales</taxon>
        <taxon>Streptomycetaceae</taxon>
        <taxon>Streptomyces</taxon>
    </lineage>
</organism>
<dbReference type="AlphaFoldDB" id="A0A3A9YY58"/>
<evidence type="ECO:0000313" key="3">
    <source>
        <dbReference type="Proteomes" id="UP000272474"/>
    </source>
</evidence>
<dbReference type="RefSeq" id="WP_120680628.1">
    <property type="nucleotide sequence ID" value="NZ_RBAL01000009.1"/>
</dbReference>
<proteinExistence type="predicted"/>
<dbReference type="Proteomes" id="UP000272474">
    <property type="component" value="Unassembled WGS sequence"/>
</dbReference>
<dbReference type="SUPFAM" id="SSF69279">
    <property type="entry name" value="Phage tail proteins"/>
    <property type="match status" value="1"/>
</dbReference>
<comment type="caution">
    <text evidence="2">The sequence shown here is derived from an EMBL/GenBank/DDBJ whole genome shotgun (WGS) entry which is preliminary data.</text>
</comment>
<reference evidence="2 3" key="1">
    <citation type="journal article" date="2014" name="Int. J. Syst. Evol. Microbiol.">
        <title>Streptomyces hoynatensis sp. nov., isolated from deep marine sediment.</title>
        <authorList>
            <person name="Veyisoglu A."/>
            <person name="Sahin N."/>
        </authorList>
    </citation>
    <scope>NUCLEOTIDE SEQUENCE [LARGE SCALE GENOMIC DNA]</scope>
    <source>
        <strain evidence="2 3">KCTC 29097</strain>
    </source>
</reference>